<evidence type="ECO:0000313" key="1">
    <source>
        <dbReference type="EMBL" id="KKL99467.1"/>
    </source>
</evidence>
<comment type="caution">
    <text evidence="1">The sequence shown here is derived from an EMBL/GenBank/DDBJ whole genome shotgun (WGS) entry which is preliminary data.</text>
</comment>
<evidence type="ECO:0008006" key="2">
    <source>
        <dbReference type="Google" id="ProtNLM"/>
    </source>
</evidence>
<sequence>MSNVSTCITYDASTSLIMMTLRGTASAQDVMNFYQIAQQYVVIYGSNKLLVDVSELTHKFPASDLLTIMPAVSNWLASCFIARVVSFDGFMHDLFLQKAKRFDLKAENFDCFTSAKNWLVNQPSI</sequence>
<dbReference type="AlphaFoldDB" id="A0A0F9JKH5"/>
<proteinExistence type="predicted"/>
<reference evidence="1" key="1">
    <citation type="journal article" date="2015" name="Nature">
        <title>Complex archaea that bridge the gap between prokaryotes and eukaryotes.</title>
        <authorList>
            <person name="Spang A."/>
            <person name="Saw J.H."/>
            <person name="Jorgensen S.L."/>
            <person name="Zaremba-Niedzwiedzka K."/>
            <person name="Martijn J."/>
            <person name="Lind A.E."/>
            <person name="van Eijk R."/>
            <person name="Schleper C."/>
            <person name="Guy L."/>
            <person name="Ettema T.J."/>
        </authorList>
    </citation>
    <scope>NUCLEOTIDE SEQUENCE</scope>
</reference>
<dbReference type="EMBL" id="LAZR01017669">
    <property type="protein sequence ID" value="KKL99467.1"/>
    <property type="molecule type" value="Genomic_DNA"/>
</dbReference>
<name>A0A0F9JKH5_9ZZZZ</name>
<protein>
    <recommendedName>
        <fullName evidence="2">STAS/SEC14 domain-containing protein</fullName>
    </recommendedName>
</protein>
<organism evidence="1">
    <name type="scientific">marine sediment metagenome</name>
    <dbReference type="NCBI Taxonomy" id="412755"/>
    <lineage>
        <taxon>unclassified sequences</taxon>
        <taxon>metagenomes</taxon>
        <taxon>ecological metagenomes</taxon>
    </lineage>
</organism>
<accession>A0A0F9JKH5</accession>
<gene>
    <name evidence="1" type="ORF">LCGC14_1814120</name>
</gene>